<dbReference type="Proteomes" id="UP000027178">
    <property type="component" value="Unassembled WGS sequence"/>
</dbReference>
<dbReference type="OrthoDB" id="643483at2"/>
<evidence type="ECO:0000259" key="3">
    <source>
        <dbReference type="Pfam" id="PF08719"/>
    </source>
</evidence>
<dbReference type="AlphaFoldDB" id="A0A066YST1"/>
<dbReference type="PATRIC" id="fig|1348663.4.peg.6990"/>
<feature type="domain" description="NADAR" evidence="3">
    <location>
        <begin position="244"/>
        <end position="363"/>
    </location>
</feature>
<dbReference type="Pfam" id="PF24644">
    <property type="entry name" value="DUF7638"/>
    <property type="match status" value="1"/>
</dbReference>
<comment type="catalytic activity">
    <reaction evidence="2">
        <text>2,5-diamino-6-hydroxy-4-(5-phosphoribosylamino)-pyrimidine + H2O = 2,5,6-triamino-4-hydroxypyrimidine + D-ribose 5-phosphate</text>
        <dbReference type="Rhea" id="RHEA:23436"/>
        <dbReference type="ChEBI" id="CHEBI:15377"/>
        <dbReference type="ChEBI" id="CHEBI:58614"/>
        <dbReference type="ChEBI" id="CHEBI:78346"/>
        <dbReference type="ChEBI" id="CHEBI:137796"/>
    </reaction>
</comment>
<evidence type="ECO:0000256" key="1">
    <source>
        <dbReference type="ARBA" id="ARBA00000022"/>
    </source>
</evidence>
<accession>A0A066YST1</accession>
<name>A0A066YST1_9ACTN</name>
<protein>
    <submittedName>
        <fullName evidence="6">Uncharacterized protein</fullName>
    </submittedName>
</protein>
<dbReference type="Pfam" id="PF08719">
    <property type="entry name" value="NADAR"/>
    <property type="match status" value="1"/>
</dbReference>
<dbReference type="Pfam" id="PF24645">
    <property type="entry name" value="DUF7639"/>
    <property type="match status" value="1"/>
</dbReference>
<evidence type="ECO:0000259" key="5">
    <source>
        <dbReference type="Pfam" id="PF24645"/>
    </source>
</evidence>
<dbReference type="InterPro" id="IPR056055">
    <property type="entry name" value="DUF7638"/>
</dbReference>
<dbReference type="eggNOG" id="COG3236">
    <property type="taxonomic scope" value="Bacteria"/>
</dbReference>
<dbReference type="Gene3D" id="1.10.357.40">
    <property type="entry name" value="YbiA-like"/>
    <property type="match status" value="1"/>
</dbReference>
<evidence type="ECO:0000313" key="6">
    <source>
        <dbReference type="EMBL" id="KDN81136.1"/>
    </source>
</evidence>
<dbReference type="CDD" id="cd15457">
    <property type="entry name" value="NADAR"/>
    <property type="match status" value="1"/>
</dbReference>
<dbReference type="InterPro" id="IPR012816">
    <property type="entry name" value="NADAR"/>
</dbReference>
<reference evidence="6 7" key="1">
    <citation type="submission" date="2014-05" db="EMBL/GenBank/DDBJ databases">
        <title>Draft Genome Sequence of Kitasatospora cheerisanensis KCTC 2395.</title>
        <authorList>
            <person name="Nam D.H."/>
        </authorList>
    </citation>
    <scope>NUCLEOTIDE SEQUENCE [LARGE SCALE GENOMIC DNA]</scope>
    <source>
        <strain evidence="6 7">KCTC 2395</strain>
    </source>
</reference>
<evidence type="ECO:0000256" key="2">
    <source>
        <dbReference type="ARBA" id="ARBA00000751"/>
    </source>
</evidence>
<comment type="caution">
    <text evidence="6">The sequence shown here is derived from an EMBL/GenBank/DDBJ whole genome shotgun (WGS) entry which is preliminary data.</text>
</comment>
<evidence type="ECO:0000313" key="7">
    <source>
        <dbReference type="Proteomes" id="UP000027178"/>
    </source>
</evidence>
<feature type="domain" description="DUF7639" evidence="5">
    <location>
        <begin position="112"/>
        <end position="203"/>
    </location>
</feature>
<proteinExistence type="predicted"/>
<dbReference type="InterPro" id="IPR037238">
    <property type="entry name" value="YbiA-like_sf"/>
</dbReference>
<gene>
    <name evidence="6" type="ORF">KCH_72300</name>
</gene>
<dbReference type="InterPro" id="IPR056056">
    <property type="entry name" value="DUF7639"/>
</dbReference>
<dbReference type="SUPFAM" id="SSF143990">
    <property type="entry name" value="YbiA-like"/>
    <property type="match status" value="1"/>
</dbReference>
<comment type="catalytic activity">
    <reaction evidence="1">
        <text>5-amino-6-(5-phospho-D-ribosylamino)uracil + H2O = 5,6-diaminouracil + D-ribose 5-phosphate</text>
        <dbReference type="Rhea" id="RHEA:55020"/>
        <dbReference type="ChEBI" id="CHEBI:15377"/>
        <dbReference type="ChEBI" id="CHEBI:46252"/>
        <dbReference type="ChEBI" id="CHEBI:58453"/>
        <dbReference type="ChEBI" id="CHEBI:78346"/>
    </reaction>
</comment>
<evidence type="ECO:0000259" key="4">
    <source>
        <dbReference type="Pfam" id="PF24644"/>
    </source>
</evidence>
<feature type="domain" description="DUF7638" evidence="4">
    <location>
        <begin position="7"/>
        <end position="111"/>
    </location>
</feature>
<organism evidence="6 7">
    <name type="scientific">Kitasatospora cheerisanensis KCTC 2395</name>
    <dbReference type="NCBI Taxonomy" id="1348663"/>
    <lineage>
        <taxon>Bacteria</taxon>
        <taxon>Bacillati</taxon>
        <taxon>Actinomycetota</taxon>
        <taxon>Actinomycetes</taxon>
        <taxon>Kitasatosporales</taxon>
        <taxon>Streptomycetaceae</taxon>
        <taxon>Kitasatospora</taxon>
    </lineage>
</organism>
<keyword evidence="7" id="KW-1185">Reference proteome</keyword>
<sequence length="377" mass="41276">MIGNRLTHRIADGVRIPGTWRPAFICNGGQYFLTDLFVYADGLIDCWGLVTVEEFAEKLRTGWVATSFPAGAQASVHDLVDWNFAEPESWTTPDELLGEVRDTIDLLNGRPDSTGRCLAAVDVFLADRTEQNRAAARDAFLAIPESQRRYALGDMDRKDRPLRVLVAGPGGRTYLPFDGTITQESYDNALGYFEERARRNAERPDRTPADGPATSHAPAVQLYHSYPNKPLDEPGKLGLRHDYPAPITVDGAAYPSVAHAYWALSVADPETRPAVAAAPNAAAARTLAAASSRREGWEHVRTAVLTRLLRAKYEQHPELAEILLGTGDATVIYDDVNSAFWGDNAGRGRNWSGRLLELVRSELLAHRAGLFGAAGGR</sequence>
<dbReference type="RefSeq" id="WP_035869653.1">
    <property type="nucleotide sequence ID" value="NZ_KK853997.1"/>
</dbReference>
<dbReference type="HOGENOM" id="CLU_743780_0_0_11"/>
<dbReference type="EMBL" id="JNBY01000155">
    <property type="protein sequence ID" value="KDN81136.1"/>
    <property type="molecule type" value="Genomic_DNA"/>
</dbReference>